<reference evidence="6" key="1">
    <citation type="submission" date="2021-02" db="EMBL/GenBank/DDBJ databases">
        <title>Natronogracilivirga saccharolytica gen. nov. sp. nov. a new anaerobic, haloalkiliphilic carbohydrate-fermenting bacterium from soda lake and proposing of Cyclonatronumiaceae fam. nov. in the phylum Balneolaeota.</title>
        <authorList>
            <person name="Zhilina T.N."/>
            <person name="Sorokin D.Y."/>
            <person name="Zavarzina D.G."/>
            <person name="Toshchakov S.V."/>
            <person name="Kublanov I.V."/>
        </authorList>
    </citation>
    <scope>NUCLEOTIDE SEQUENCE</scope>
    <source>
        <strain evidence="6">Z-1702</strain>
    </source>
</reference>
<dbReference type="GO" id="GO:0050661">
    <property type="term" value="F:NADP binding"/>
    <property type="evidence" value="ECO:0007669"/>
    <property type="project" value="InterPro"/>
</dbReference>
<dbReference type="InterPro" id="IPR036291">
    <property type="entry name" value="NAD(P)-bd_dom_sf"/>
</dbReference>
<evidence type="ECO:0000313" key="6">
    <source>
        <dbReference type="EMBL" id="MBP3191323.1"/>
    </source>
</evidence>
<protein>
    <submittedName>
        <fullName evidence="6">Aspartate-semialdehyde dehydrogenase</fullName>
        <ecNumber evidence="6">1.2.1.11</ecNumber>
    </submittedName>
</protein>
<comment type="caution">
    <text evidence="6">The sequence shown here is derived from an EMBL/GenBank/DDBJ whole genome shotgun (WGS) entry which is preliminary data.</text>
</comment>
<dbReference type="NCBIfam" id="NF006416">
    <property type="entry name" value="PRK08664.1"/>
    <property type="match status" value="1"/>
</dbReference>
<dbReference type="PANTHER" id="PTHR46718">
    <property type="entry name" value="ASPARTATE-SEMIALDEHYDE DEHYDROGENASE"/>
    <property type="match status" value="1"/>
</dbReference>
<feature type="active site" description="Proton acceptor" evidence="4">
    <location>
        <position position="242"/>
    </location>
</feature>
<dbReference type="NCBIfam" id="TIGR00978">
    <property type="entry name" value="asd_EA"/>
    <property type="match status" value="1"/>
</dbReference>
<dbReference type="GO" id="GO:0009088">
    <property type="term" value="P:threonine biosynthetic process"/>
    <property type="evidence" value="ECO:0007669"/>
    <property type="project" value="UniProtKB-ARBA"/>
</dbReference>
<dbReference type="InterPro" id="IPR000534">
    <property type="entry name" value="Semialdehyde_DH_NAD-bd"/>
</dbReference>
<dbReference type="InterPro" id="IPR012280">
    <property type="entry name" value="Semialdhyde_DH_dimer_dom"/>
</dbReference>
<dbReference type="SMART" id="SM00859">
    <property type="entry name" value="Semialdhyde_dh"/>
    <property type="match status" value="1"/>
</dbReference>
<dbReference type="InterPro" id="IPR051823">
    <property type="entry name" value="ASADH-related"/>
</dbReference>
<dbReference type="GO" id="GO:0051287">
    <property type="term" value="F:NAD binding"/>
    <property type="evidence" value="ECO:0007669"/>
    <property type="project" value="InterPro"/>
</dbReference>
<gene>
    <name evidence="6" type="primary">asd</name>
    <name evidence="6" type="ORF">NATSA_01465</name>
</gene>
<evidence type="ECO:0000256" key="3">
    <source>
        <dbReference type="ARBA" id="ARBA00023002"/>
    </source>
</evidence>
<dbReference type="GO" id="GO:0046983">
    <property type="term" value="F:protein dimerization activity"/>
    <property type="evidence" value="ECO:0007669"/>
    <property type="project" value="InterPro"/>
</dbReference>
<dbReference type="SUPFAM" id="SSF55347">
    <property type="entry name" value="Glyceraldehyde-3-phosphate dehydrogenase-like, C-terminal domain"/>
    <property type="match status" value="1"/>
</dbReference>
<dbReference type="Proteomes" id="UP000673975">
    <property type="component" value="Unassembled WGS sequence"/>
</dbReference>
<evidence type="ECO:0000259" key="5">
    <source>
        <dbReference type="SMART" id="SM00859"/>
    </source>
</evidence>
<dbReference type="Gene3D" id="3.40.50.720">
    <property type="entry name" value="NAD(P)-binding Rossmann-like Domain"/>
    <property type="match status" value="1"/>
</dbReference>
<dbReference type="CDD" id="cd18130">
    <property type="entry name" value="ASADH_C_arch_fung_like"/>
    <property type="match status" value="1"/>
</dbReference>
<name>A0A8J7S3G1_9BACT</name>
<feature type="domain" description="Semialdehyde dehydrogenase NAD-binding" evidence="5">
    <location>
        <begin position="5"/>
        <end position="130"/>
    </location>
</feature>
<dbReference type="PANTHER" id="PTHR46718:SF1">
    <property type="entry name" value="ASPARTATE-SEMIALDEHYDE DEHYDROGENASE"/>
    <property type="match status" value="1"/>
</dbReference>
<keyword evidence="2" id="KW-0521">NADP</keyword>
<organism evidence="6 7">
    <name type="scientific">Natronogracilivirga saccharolytica</name>
    <dbReference type="NCBI Taxonomy" id="2812953"/>
    <lineage>
        <taxon>Bacteria</taxon>
        <taxon>Pseudomonadati</taxon>
        <taxon>Balneolota</taxon>
        <taxon>Balneolia</taxon>
        <taxon>Balneolales</taxon>
        <taxon>Cyclonatronaceae</taxon>
        <taxon>Natronogracilivirga</taxon>
    </lineage>
</organism>
<comment type="similarity">
    <text evidence="1">Belongs to the aspartate-semialdehyde dehydrogenase family.</text>
</comment>
<evidence type="ECO:0000256" key="1">
    <source>
        <dbReference type="ARBA" id="ARBA00010584"/>
    </source>
</evidence>
<keyword evidence="3 6" id="KW-0560">Oxidoreductase</keyword>
<evidence type="ECO:0000256" key="2">
    <source>
        <dbReference type="ARBA" id="ARBA00022857"/>
    </source>
</evidence>
<dbReference type="Pfam" id="PF02774">
    <property type="entry name" value="Semialdhyde_dhC"/>
    <property type="match status" value="1"/>
</dbReference>
<dbReference type="GO" id="GO:0009086">
    <property type="term" value="P:methionine biosynthetic process"/>
    <property type="evidence" value="ECO:0007669"/>
    <property type="project" value="TreeGrafter"/>
</dbReference>
<dbReference type="Pfam" id="PF01118">
    <property type="entry name" value="Semialdhyde_dh"/>
    <property type="match status" value="1"/>
</dbReference>
<dbReference type="PIRSF" id="PIRSF000148">
    <property type="entry name" value="ASA_dh"/>
    <property type="match status" value="1"/>
</dbReference>
<keyword evidence="7" id="KW-1185">Reference proteome</keyword>
<dbReference type="CDD" id="cd02315">
    <property type="entry name" value="ScASADH_like_N"/>
    <property type="match status" value="1"/>
</dbReference>
<feature type="active site" description="Acyl-thioester intermediate" evidence="4">
    <location>
        <position position="149"/>
    </location>
</feature>
<accession>A0A8J7S3G1</accession>
<evidence type="ECO:0000313" key="7">
    <source>
        <dbReference type="Proteomes" id="UP000673975"/>
    </source>
</evidence>
<dbReference type="Gene3D" id="3.30.360.10">
    <property type="entry name" value="Dihydrodipicolinate Reductase, domain 2"/>
    <property type="match status" value="1"/>
</dbReference>
<dbReference type="EC" id="1.2.1.11" evidence="6"/>
<sequence length="351" mass="37895">MAEYRVGVLGATGAVGQKFIHLLRNHPWFKVTALGASERSAGKTYREAANWVESTEMPDDIANLVVSACTPDEMDVDFVFSGLDSGVATDIEASFASAGIPVISNARNYRQHETVPLMVAEVNPDHLALIKHQTFDPNGKGFIVTNPNCVCIPLVMALKPITDAYGIKEVILTSMQAVSGAGYPGVPSLDILGNILPYISGEEDKIGLEPLKLMGKLEDNKVIPADIPIHATAARVPVIDGHLLSVTANLKEKPGDIEEVRDHVRKWDSPLADLDLPSAPAKPVRLYEDFRYPQPRHQSLAENGMQVGMGRLRNASVMDIAFTALGHNTIRGAAGCSILNAELLHAKGYFS</sequence>
<dbReference type="RefSeq" id="WP_210509699.1">
    <property type="nucleotide sequence ID" value="NZ_JAFIDN010000001.1"/>
</dbReference>
<dbReference type="GO" id="GO:0004073">
    <property type="term" value="F:aspartate-semialdehyde dehydrogenase activity"/>
    <property type="evidence" value="ECO:0007669"/>
    <property type="project" value="UniProtKB-EC"/>
</dbReference>
<dbReference type="AlphaFoldDB" id="A0A8J7S3G1"/>
<dbReference type="InterPro" id="IPR005676">
    <property type="entry name" value="Asp_semi-ald_DH_pep-lack"/>
</dbReference>
<evidence type="ECO:0000256" key="4">
    <source>
        <dbReference type="PIRSR" id="PIRSR000148-1"/>
    </source>
</evidence>
<dbReference type="EMBL" id="JAFIDN010000001">
    <property type="protein sequence ID" value="MBP3191323.1"/>
    <property type="molecule type" value="Genomic_DNA"/>
</dbReference>
<dbReference type="SUPFAM" id="SSF51735">
    <property type="entry name" value="NAD(P)-binding Rossmann-fold domains"/>
    <property type="match status" value="1"/>
</dbReference>
<proteinExistence type="inferred from homology"/>